<feature type="transmembrane region" description="Helical" evidence="1">
    <location>
        <begin position="172"/>
        <end position="201"/>
    </location>
</feature>
<reference evidence="2 3" key="1">
    <citation type="journal article" date="2016" name="Nat. Commun.">
        <title>Thousands of microbial genomes shed light on interconnected biogeochemical processes in an aquifer system.</title>
        <authorList>
            <person name="Anantharaman K."/>
            <person name="Brown C.T."/>
            <person name="Hug L.A."/>
            <person name="Sharon I."/>
            <person name="Castelle C.J."/>
            <person name="Probst A.J."/>
            <person name="Thomas B.C."/>
            <person name="Singh A."/>
            <person name="Wilkins M.J."/>
            <person name="Karaoz U."/>
            <person name="Brodie E.L."/>
            <person name="Williams K.H."/>
            <person name="Hubbard S.S."/>
            <person name="Banfield J.F."/>
        </authorList>
    </citation>
    <scope>NUCLEOTIDE SEQUENCE [LARGE SCALE GENOMIC DNA]</scope>
</reference>
<feature type="transmembrane region" description="Helical" evidence="1">
    <location>
        <begin position="221"/>
        <end position="242"/>
    </location>
</feature>
<protein>
    <recommendedName>
        <fullName evidence="4">Glycerophosphoryl diester phosphodiesterase membrane domain-containing protein</fullName>
    </recommendedName>
</protein>
<feature type="transmembrane region" description="Helical" evidence="1">
    <location>
        <begin position="84"/>
        <end position="112"/>
    </location>
</feature>
<keyword evidence="1" id="KW-1133">Transmembrane helix</keyword>
<feature type="transmembrane region" description="Helical" evidence="1">
    <location>
        <begin position="20"/>
        <end position="41"/>
    </location>
</feature>
<keyword evidence="1" id="KW-0812">Transmembrane</keyword>
<accession>A0A1G1XXV5</accession>
<feature type="transmembrane region" description="Helical" evidence="1">
    <location>
        <begin position="276"/>
        <end position="297"/>
    </location>
</feature>
<feature type="transmembrane region" description="Helical" evidence="1">
    <location>
        <begin position="53"/>
        <end position="78"/>
    </location>
</feature>
<gene>
    <name evidence="2" type="ORF">A2729_01900</name>
</gene>
<evidence type="ECO:0000256" key="1">
    <source>
        <dbReference type="SAM" id="Phobius"/>
    </source>
</evidence>
<dbReference type="Proteomes" id="UP000178930">
    <property type="component" value="Unassembled WGS sequence"/>
</dbReference>
<evidence type="ECO:0000313" key="2">
    <source>
        <dbReference type="EMBL" id="OGY44878.1"/>
    </source>
</evidence>
<keyword evidence="1" id="KW-0472">Membrane</keyword>
<dbReference type="AlphaFoldDB" id="A0A1G1XXV5"/>
<evidence type="ECO:0008006" key="4">
    <source>
        <dbReference type="Google" id="ProtNLM"/>
    </source>
</evidence>
<evidence type="ECO:0000313" key="3">
    <source>
        <dbReference type="Proteomes" id="UP000178930"/>
    </source>
</evidence>
<comment type="caution">
    <text evidence="2">The sequence shown here is derived from an EMBL/GenBank/DDBJ whole genome shotgun (WGS) entry which is preliminary data.</text>
</comment>
<dbReference type="EMBL" id="MHIB01000010">
    <property type="protein sequence ID" value="OGY44878.1"/>
    <property type="molecule type" value="Genomic_DNA"/>
</dbReference>
<feature type="transmembrane region" description="Helical" evidence="1">
    <location>
        <begin position="124"/>
        <end position="141"/>
    </location>
</feature>
<organism evidence="2 3">
    <name type="scientific">Candidatus Buchananbacteria bacterium RIFCSPHIGHO2_01_FULL_39_14</name>
    <dbReference type="NCBI Taxonomy" id="1797532"/>
    <lineage>
        <taxon>Bacteria</taxon>
        <taxon>Candidatus Buchananiibacteriota</taxon>
    </lineage>
</organism>
<feature type="transmembrane region" description="Helical" evidence="1">
    <location>
        <begin position="147"/>
        <end position="165"/>
    </location>
</feature>
<name>A0A1G1XXV5_9BACT</name>
<proteinExistence type="predicted"/>
<sequence length="317" mass="35544">MYTYRQIFSQAIKIAWQNPGLWVLGLLVAMLGSSGELELLLSSYGFGGQGLILAFWQGLAAGGLFTLGGLANSFAVFFSNPFFLFIFILLVLLVLAVSILMIWLINVCLTALIDQIINISRGQTLSLASGFGLGLVKFWPILGLNVLLRLISWALFGLGGLFILFDFPGSALIALLGFDLILILILIISFIGKYAICGVVLKDWKFKEAISAGWQLFKRNWLLSLEIAFILFLIYFVINSLLAFYLPLILFYFLKIYAGFWFGLALIFLLLFLTFIFIQIILTIFHWAAWSIIFVLLTNKKATLVSRLKTGFRRLAS</sequence>
<feature type="transmembrane region" description="Helical" evidence="1">
    <location>
        <begin position="249"/>
        <end position="270"/>
    </location>
</feature>